<evidence type="ECO:0000313" key="6">
    <source>
        <dbReference type="EMBL" id="TDL28363.1"/>
    </source>
</evidence>
<sequence length="166" mass="17931">MRYQEHFGSGWRSRNQNLVSIGDFNSDHNQRSAMASENSNLLPRVHSLTSTASTLWRTGAIFAAVGMTAGAFGAHGLRNRVDAERVRSWEAASHYAIYNGLALLLISLSPRFSANRFAGPAIAVGGLIFSSSIMALVLNRDRFKFLGPVTPLGGSIMIAGYIALAF</sequence>
<proteinExistence type="predicted"/>
<feature type="transmembrane region" description="Helical" evidence="5">
    <location>
        <begin position="95"/>
        <end position="112"/>
    </location>
</feature>
<evidence type="ECO:0000256" key="4">
    <source>
        <dbReference type="ARBA" id="ARBA00023136"/>
    </source>
</evidence>
<dbReference type="PANTHER" id="PTHR43461">
    <property type="entry name" value="TRANSMEMBRANE PROTEIN 256"/>
    <property type="match status" value="1"/>
</dbReference>
<dbReference type="InterPro" id="IPR006696">
    <property type="entry name" value="DUF423"/>
</dbReference>
<keyword evidence="2 5" id="KW-0812">Transmembrane</keyword>
<dbReference type="Proteomes" id="UP000294933">
    <property type="component" value="Unassembled WGS sequence"/>
</dbReference>
<name>A0A4Y7QL65_9AGAM</name>
<reference evidence="6 7" key="1">
    <citation type="submission" date="2018-06" db="EMBL/GenBank/DDBJ databases">
        <title>A transcriptomic atlas of mushroom development highlights an independent origin of complex multicellularity.</title>
        <authorList>
            <consortium name="DOE Joint Genome Institute"/>
            <person name="Krizsan K."/>
            <person name="Almasi E."/>
            <person name="Merenyi Z."/>
            <person name="Sahu N."/>
            <person name="Viragh M."/>
            <person name="Koszo T."/>
            <person name="Mondo S."/>
            <person name="Kiss B."/>
            <person name="Balint B."/>
            <person name="Kues U."/>
            <person name="Barry K."/>
            <person name="Hegedus J.C."/>
            <person name="Henrissat B."/>
            <person name="Johnson J."/>
            <person name="Lipzen A."/>
            <person name="Ohm R."/>
            <person name="Nagy I."/>
            <person name="Pangilinan J."/>
            <person name="Yan J."/>
            <person name="Xiong Y."/>
            <person name="Grigoriev I.V."/>
            <person name="Hibbett D.S."/>
            <person name="Nagy L.G."/>
        </authorList>
    </citation>
    <scope>NUCLEOTIDE SEQUENCE [LARGE SCALE GENOMIC DNA]</scope>
    <source>
        <strain evidence="6 7">SZMC22713</strain>
    </source>
</reference>
<comment type="subcellular location">
    <subcellularLocation>
        <location evidence="1">Membrane</location>
        <topology evidence="1">Multi-pass membrane protein</topology>
    </subcellularLocation>
</comment>
<dbReference type="AlphaFoldDB" id="A0A4Y7QL65"/>
<organism evidence="6 7">
    <name type="scientific">Rickenella mellea</name>
    <dbReference type="NCBI Taxonomy" id="50990"/>
    <lineage>
        <taxon>Eukaryota</taxon>
        <taxon>Fungi</taxon>
        <taxon>Dikarya</taxon>
        <taxon>Basidiomycota</taxon>
        <taxon>Agaricomycotina</taxon>
        <taxon>Agaricomycetes</taxon>
        <taxon>Hymenochaetales</taxon>
        <taxon>Rickenellaceae</taxon>
        <taxon>Rickenella</taxon>
    </lineage>
</organism>
<protein>
    <submittedName>
        <fullName evidence="6">DUF423-domain-containing protein</fullName>
    </submittedName>
</protein>
<dbReference type="EMBL" id="ML170157">
    <property type="protein sequence ID" value="TDL28363.1"/>
    <property type="molecule type" value="Genomic_DNA"/>
</dbReference>
<feature type="transmembrane region" description="Helical" evidence="5">
    <location>
        <begin position="118"/>
        <end position="138"/>
    </location>
</feature>
<evidence type="ECO:0000256" key="3">
    <source>
        <dbReference type="ARBA" id="ARBA00022989"/>
    </source>
</evidence>
<dbReference type="VEuPathDB" id="FungiDB:BD410DRAFT_217636"/>
<accession>A0A4Y7QL65</accession>
<evidence type="ECO:0000256" key="5">
    <source>
        <dbReference type="SAM" id="Phobius"/>
    </source>
</evidence>
<keyword evidence="7" id="KW-1185">Reference proteome</keyword>
<evidence type="ECO:0000256" key="2">
    <source>
        <dbReference type="ARBA" id="ARBA00022692"/>
    </source>
</evidence>
<feature type="transmembrane region" description="Helical" evidence="5">
    <location>
        <begin position="145"/>
        <end position="164"/>
    </location>
</feature>
<evidence type="ECO:0000256" key="1">
    <source>
        <dbReference type="ARBA" id="ARBA00004141"/>
    </source>
</evidence>
<dbReference type="PANTHER" id="PTHR43461:SF1">
    <property type="entry name" value="TRANSMEMBRANE PROTEIN 256"/>
    <property type="match status" value="1"/>
</dbReference>
<dbReference type="Pfam" id="PF04241">
    <property type="entry name" value="DUF423"/>
    <property type="match status" value="1"/>
</dbReference>
<dbReference type="OrthoDB" id="269173at2759"/>
<gene>
    <name evidence="6" type="ORF">BD410DRAFT_217636</name>
</gene>
<dbReference type="GO" id="GO:0016020">
    <property type="term" value="C:membrane"/>
    <property type="evidence" value="ECO:0007669"/>
    <property type="project" value="UniProtKB-SubCell"/>
</dbReference>
<evidence type="ECO:0000313" key="7">
    <source>
        <dbReference type="Proteomes" id="UP000294933"/>
    </source>
</evidence>
<keyword evidence="4 5" id="KW-0472">Membrane</keyword>
<feature type="transmembrane region" description="Helical" evidence="5">
    <location>
        <begin position="55"/>
        <end position="74"/>
    </location>
</feature>
<keyword evidence="3 5" id="KW-1133">Transmembrane helix</keyword>